<dbReference type="Gene3D" id="2.40.50.100">
    <property type="match status" value="1"/>
</dbReference>
<keyword evidence="6 14" id="KW-0547">Nucleotide-binding</keyword>
<accession>A0A0R3WBP4</accession>
<dbReference type="Pfam" id="PF00289">
    <property type="entry name" value="Biotin_carb_N"/>
    <property type="match status" value="1"/>
</dbReference>
<comment type="pathway">
    <text evidence="2">Metabolic intermediate metabolism; propanoyl-CoA degradation; succinyl-CoA from propanoyl-CoA: step 1/3.</text>
</comment>
<evidence type="ECO:0000313" key="20">
    <source>
        <dbReference type="WBParaSite" id="TASK_0000807201-mRNA-1"/>
    </source>
</evidence>
<dbReference type="FunFam" id="2.40.50.100:FF:000003">
    <property type="entry name" value="Acetyl-CoA carboxylase biotin carboxyl carrier protein"/>
    <property type="match status" value="1"/>
</dbReference>
<dbReference type="InterPro" id="IPR041265">
    <property type="entry name" value="PCC_BT"/>
</dbReference>
<evidence type="ECO:0000256" key="5">
    <source>
        <dbReference type="ARBA" id="ARBA00022723"/>
    </source>
</evidence>
<dbReference type="GO" id="GO:0004658">
    <property type="term" value="F:propionyl-CoA carboxylase activity"/>
    <property type="evidence" value="ECO:0007669"/>
    <property type="project" value="UniProtKB-EC"/>
</dbReference>
<dbReference type="Pfam" id="PF02785">
    <property type="entry name" value="Biotin_carb_C"/>
    <property type="match status" value="1"/>
</dbReference>
<evidence type="ECO:0000256" key="3">
    <source>
        <dbReference type="ARBA" id="ARBA00013050"/>
    </source>
</evidence>
<sequence length="758" mass="83822">MANQTCVRGCRGRIACVQPDLAIVRNGAATRVISNSRRSTWTADAFYYNDKFELGESRFGKVLIANRGEIACRVIATCKRLGIKTVAVYSAADADSPFVHMADEAIFIGPPPSTHSYLNIDAILDAIRTTGAEAVHPGYGFLSESYIFARKLASMDVVFVGPNPEAIRLMGDKVVSKSIAAKIGVNCIPGSEKEVDDADEALKIAKVLGSWFVVTSLSIFHDQLMAIVLTGYPVVVKALAGGGGKGMRIARDDTELLEALRLSREEAEASFGDDRLLLERCLISPRHIEVQVLCDKYGTALHLYERDCSIQRRNQKVVEEAPSPFFTSSTDLRRRICDQAIALARAVGYDSVGTVEFLFDDRSQDFYFLEMNTRLQVEHPVTECITGVDIVHQMLRVAKGHRLLYRQEDISTHGWAMECRVCAEDPRKALGLPSVGQLTSYREPSHIRGVRCDSGVVEGSEISVFYDALICKLVAYGGDRKVVLDVMAKALDSFIIRGLTTNLPLLRDIVSEAGFVSGEFTTDHLLRIYPNGFRGAQLHEAEVYQLIALASVVNAKAVLRNHMDVNKIANKPFHLVVSVAEDTTSVKVQVTRKDDFFEVKLEPSSSRESSARVLRVMNNFNLADDIIEQKFDERETRIFQLRGRNHVGDVCLQYRGSVFWLRIRPEKAAALESAFITPCRRKKKPKVPISALRAPLPGRVTSISVDVGQEVEAGQELCVLEAMKMRNSLNAAHSGIVKAVNVRQGQTVAEGEVILELE</sequence>
<dbReference type="EMBL" id="UYRS01018723">
    <property type="protein sequence ID" value="VDK39532.1"/>
    <property type="molecule type" value="Genomic_DNA"/>
</dbReference>
<dbReference type="InterPro" id="IPR011054">
    <property type="entry name" value="Rudment_hybrid_motif"/>
</dbReference>
<name>A0A0R3WBP4_TAEAS</name>
<keyword evidence="8" id="KW-0460">Magnesium</keyword>
<evidence type="ECO:0000259" key="15">
    <source>
        <dbReference type="PROSITE" id="PS50968"/>
    </source>
</evidence>
<dbReference type="PROSITE" id="PS50975">
    <property type="entry name" value="ATP_GRASP"/>
    <property type="match status" value="1"/>
</dbReference>
<dbReference type="Pfam" id="PF18140">
    <property type="entry name" value="PCC_BT"/>
    <property type="match status" value="1"/>
</dbReference>
<dbReference type="OrthoDB" id="196847at2759"/>
<evidence type="ECO:0000256" key="6">
    <source>
        <dbReference type="ARBA" id="ARBA00022741"/>
    </source>
</evidence>
<organism evidence="20">
    <name type="scientific">Taenia asiatica</name>
    <name type="common">Asian tapeworm</name>
    <dbReference type="NCBI Taxonomy" id="60517"/>
    <lineage>
        <taxon>Eukaryota</taxon>
        <taxon>Metazoa</taxon>
        <taxon>Spiralia</taxon>
        <taxon>Lophotrochozoa</taxon>
        <taxon>Platyhelminthes</taxon>
        <taxon>Cestoda</taxon>
        <taxon>Eucestoda</taxon>
        <taxon>Cyclophyllidea</taxon>
        <taxon>Taeniidae</taxon>
        <taxon>Taenia</taxon>
    </lineage>
</organism>
<dbReference type="SUPFAM" id="SSF52440">
    <property type="entry name" value="PreATP-grasp domain"/>
    <property type="match status" value="1"/>
</dbReference>
<reference evidence="18 19" key="2">
    <citation type="submission" date="2018-11" db="EMBL/GenBank/DDBJ databases">
        <authorList>
            <consortium name="Pathogen Informatics"/>
        </authorList>
    </citation>
    <scope>NUCLEOTIDE SEQUENCE [LARGE SCALE GENOMIC DNA]</scope>
</reference>
<dbReference type="GO" id="GO:0046872">
    <property type="term" value="F:metal ion binding"/>
    <property type="evidence" value="ECO:0007669"/>
    <property type="project" value="UniProtKB-KW"/>
</dbReference>
<dbReference type="InterPro" id="IPR016185">
    <property type="entry name" value="PreATP-grasp_dom_sf"/>
</dbReference>
<dbReference type="GO" id="GO:0005524">
    <property type="term" value="F:ATP binding"/>
    <property type="evidence" value="ECO:0007669"/>
    <property type="project" value="UniProtKB-UniRule"/>
</dbReference>
<proteinExistence type="predicted"/>
<reference evidence="20" key="1">
    <citation type="submission" date="2017-02" db="UniProtKB">
        <authorList>
            <consortium name="WormBaseParasite"/>
        </authorList>
    </citation>
    <scope>IDENTIFICATION</scope>
</reference>
<dbReference type="EC" id="6.4.1.3" evidence="3"/>
<dbReference type="Gene3D" id="3.30.700.30">
    <property type="match status" value="1"/>
</dbReference>
<evidence type="ECO:0000259" key="16">
    <source>
        <dbReference type="PROSITE" id="PS50975"/>
    </source>
</evidence>
<gene>
    <name evidence="18" type="ORF">TASK_LOCUS8073</name>
</gene>
<dbReference type="InterPro" id="IPR050856">
    <property type="entry name" value="Biotin_carboxylase_complex"/>
</dbReference>
<keyword evidence="5" id="KW-0479">Metal-binding</keyword>
<dbReference type="InterPro" id="IPR005482">
    <property type="entry name" value="Biotin_COase_C"/>
</dbReference>
<evidence type="ECO:0000256" key="9">
    <source>
        <dbReference type="ARBA" id="ARBA00022963"/>
    </source>
</evidence>
<dbReference type="CDD" id="cd06850">
    <property type="entry name" value="biotinyl_domain"/>
    <property type="match status" value="1"/>
</dbReference>
<dbReference type="FunFam" id="3.40.50.20:FF:000010">
    <property type="entry name" value="Propionyl-CoA carboxylase subunit alpha"/>
    <property type="match status" value="1"/>
</dbReference>
<dbReference type="SUPFAM" id="SSF51230">
    <property type="entry name" value="Single hybrid motif"/>
    <property type="match status" value="1"/>
</dbReference>
<evidence type="ECO:0000256" key="11">
    <source>
        <dbReference type="ARBA" id="ARBA00023211"/>
    </source>
</evidence>
<keyword evidence="11" id="KW-0464">Manganese</keyword>
<dbReference type="InterPro" id="IPR011764">
    <property type="entry name" value="Biotin_carboxylation_dom"/>
</dbReference>
<dbReference type="PROSITE" id="PS00867">
    <property type="entry name" value="CPSASE_2"/>
    <property type="match status" value="1"/>
</dbReference>
<dbReference type="PANTHER" id="PTHR18866">
    <property type="entry name" value="CARBOXYLASE:PYRUVATE/ACETYL-COA/PROPIONYL-COA CARBOXYLASE"/>
    <property type="match status" value="1"/>
</dbReference>
<dbReference type="Pfam" id="PF02786">
    <property type="entry name" value="CPSase_L_D2"/>
    <property type="match status" value="1"/>
</dbReference>
<keyword evidence="9" id="KW-0442">Lipid degradation</keyword>
<evidence type="ECO:0000256" key="12">
    <source>
        <dbReference type="ARBA" id="ARBA00023267"/>
    </source>
</evidence>
<feature type="domain" description="ATP-grasp" evidence="16">
    <location>
        <begin position="177"/>
        <end position="399"/>
    </location>
</feature>
<keyword evidence="10" id="KW-0443">Lipid metabolism</keyword>
<dbReference type="InterPro" id="IPR000089">
    <property type="entry name" value="Biotin_lipoyl"/>
</dbReference>
<keyword evidence="4" id="KW-0436">Ligase</keyword>
<dbReference type="Gene3D" id="3.30.470.20">
    <property type="entry name" value="ATP-grasp fold, B domain"/>
    <property type="match status" value="1"/>
</dbReference>
<dbReference type="PANTHER" id="PTHR18866:SF33">
    <property type="entry name" value="METHYLCROTONOYL-COA CARBOXYLASE SUBUNIT ALPHA, MITOCHONDRIAL-RELATED"/>
    <property type="match status" value="1"/>
</dbReference>
<dbReference type="PROSITE" id="PS00188">
    <property type="entry name" value="BIOTIN"/>
    <property type="match status" value="1"/>
</dbReference>
<evidence type="ECO:0000256" key="14">
    <source>
        <dbReference type="PROSITE-ProRule" id="PRU00409"/>
    </source>
</evidence>
<evidence type="ECO:0000256" key="2">
    <source>
        <dbReference type="ARBA" id="ARBA00005060"/>
    </source>
</evidence>
<dbReference type="InterPro" id="IPR005481">
    <property type="entry name" value="BC-like_N"/>
</dbReference>
<feature type="domain" description="Lipoyl-binding" evidence="15">
    <location>
        <begin position="682"/>
        <end position="758"/>
    </location>
</feature>
<keyword evidence="12" id="KW-0092">Biotin</keyword>
<dbReference type="WBParaSite" id="TASK_0000807201-mRNA-1">
    <property type="protein sequence ID" value="TASK_0000807201-mRNA-1"/>
    <property type="gene ID" value="TASK_0000807201"/>
</dbReference>
<comment type="cofactor">
    <cofactor evidence="1">
        <name>biotin</name>
        <dbReference type="ChEBI" id="CHEBI:57586"/>
    </cofactor>
</comment>
<dbReference type="UniPathway" id="UPA00945">
    <property type="reaction ID" value="UER00908"/>
</dbReference>
<feature type="domain" description="Biotin carboxylation" evidence="17">
    <location>
        <begin position="58"/>
        <end position="530"/>
    </location>
</feature>
<protein>
    <recommendedName>
        <fullName evidence="3">propionyl-CoA carboxylase</fullName>
        <ecNumber evidence="3">6.4.1.3</ecNumber>
    </recommendedName>
</protein>
<evidence type="ECO:0000256" key="7">
    <source>
        <dbReference type="ARBA" id="ARBA00022840"/>
    </source>
</evidence>
<comment type="catalytic activity">
    <reaction evidence="13">
        <text>propanoyl-CoA + hydrogencarbonate + ATP = (S)-methylmalonyl-CoA + ADP + phosphate + H(+)</text>
        <dbReference type="Rhea" id="RHEA:23720"/>
        <dbReference type="ChEBI" id="CHEBI:15378"/>
        <dbReference type="ChEBI" id="CHEBI:17544"/>
        <dbReference type="ChEBI" id="CHEBI:30616"/>
        <dbReference type="ChEBI" id="CHEBI:43474"/>
        <dbReference type="ChEBI" id="CHEBI:57327"/>
        <dbReference type="ChEBI" id="CHEBI:57392"/>
        <dbReference type="ChEBI" id="CHEBI:456216"/>
        <dbReference type="EC" id="6.4.1.3"/>
    </reaction>
    <physiologicalReaction direction="left-to-right" evidence="13">
        <dbReference type="Rhea" id="RHEA:23721"/>
    </physiologicalReaction>
</comment>
<dbReference type="InterPro" id="IPR011053">
    <property type="entry name" value="Single_hybrid_motif"/>
</dbReference>
<dbReference type="InterPro" id="IPR001882">
    <property type="entry name" value="Biotin_BS"/>
</dbReference>
<evidence type="ECO:0000256" key="10">
    <source>
        <dbReference type="ARBA" id="ARBA00023098"/>
    </source>
</evidence>
<evidence type="ECO:0000259" key="17">
    <source>
        <dbReference type="PROSITE" id="PS50979"/>
    </source>
</evidence>
<evidence type="ECO:0000313" key="18">
    <source>
        <dbReference type="EMBL" id="VDK39532.1"/>
    </source>
</evidence>
<keyword evidence="19" id="KW-1185">Reference proteome</keyword>
<evidence type="ECO:0000256" key="8">
    <source>
        <dbReference type="ARBA" id="ARBA00022842"/>
    </source>
</evidence>
<evidence type="ECO:0000256" key="4">
    <source>
        <dbReference type="ARBA" id="ARBA00022598"/>
    </source>
</evidence>
<dbReference type="SMART" id="SM00878">
    <property type="entry name" value="Biotin_carb_C"/>
    <property type="match status" value="1"/>
</dbReference>
<dbReference type="AlphaFoldDB" id="A0A0R3WBP4"/>
<dbReference type="PROSITE" id="PS50979">
    <property type="entry name" value="BC"/>
    <property type="match status" value="1"/>
</dbReference>
<keyword evidence="7 14" id="KW-0067">ATP-binding</keyword>
<dbReference type="GO" id="GO:0016042">
    <property type="term" value="P:lipid catabolic process"/>
    <property type="evidence" value="ECO:0007669"/>
    <property type="project" value="UniProtKB-KW"/>
</dbReference>
<dbReference type="STRING" id="60517.A0A0R3WBP4"/>
<evidence type="ECO:0000313" key="19">
    <source>
        <dbReference type="Proteomes" id="UP000282613"/>
    </source>
</evidence>
<dbReference type="InterPro" id="IPR011761">
    <property type="entry name" value="ATP-grasp"/>
</dbReference>
<dbReference type="PROSITE" id="PS50968">
    <property type="entry name" value="BIOTINYL_LIPOYL"/>
    <property type="match status" value="1"/>
</dbReference>
<dbReference type="SUPFAM" id="SSF51246">
    <property type="entry name" value="Rudiment single hybrid motif"/>
    <property type="match status" value="1"/>
</dbReference>
<dbReference type="InterPro" id="IPR005479">
    <property type="entry name" value="CPAse_ATP-bd"/>
</dbReference>
<evidence type="ECO:0000256" key="13">
    <source>
        <dbReference type="ARBA" id="ARBA00049495"/>
    </source>
</evidence>
<evidence type="ECO:0000256" key="1">
    <source>
        <dbReference type="ARBA" id="ARBA00001953"/>
    </source>
</evidence>
<dbReference type="Proteomes" id="UP000282613">
    <property type="component" value="Unassembled WGS sequence"/>
</dbReference>
<dbReference type="SUPFAM" id="SSF56059">
    <property type="entry name" value="Glutathione synthetase ATP-binding domain-like"/>
    <property type="match status" value="1"/>
</dbReference>
<dbReference type="Pfam" id="PF00364">
    <property type="entry name" value="Biotin_lipoyl"/>
    <property type="match status" value="1"/>
</dbReference>
<dbReference type="GO" id="GO:0005739">
    <property type="term" value="C:mitochondrion"/>
    <property type="evidence" value="ECO:0007669"/>
    <property type="project" value="TreeGrafter"/>
</dbReference>